<dbReference type="SUPFAM" id="SSF53383">
    <property type="entry name" value="PLP-dependent transferases"/>
    <property type="match status" value="1"/>
</dbReference>
<evidence type="ECO:0000256" key="6">
    <source>
        <dbReference type="ARBA" id="ARBA00022898"/>
    </source>
</evidence>
<dbReference type="PANTHER" id="PTHR11601">
    <property type="entry name" value="CYSTEINE DESULFURYLASE FAMILY MEMBER"/>
    <property type="match status" value="1"/>
</dbReference>
<dbReference type="InterPro" id="IPR015422">
    <property type="entry name" value="PyrdxlP-dep_Trfase_small"/>
</dbReference>
<evidence type="ECO:0000256" key="7">
    <source>
        <dbReference type="ARBA" id="ARBA00023004"/>
    </source>
</evidence>
<gene>
    <name evidence="12" type="primary">iscS</name>
    <name evidence="12" type="ORF">GCM10008938_22950</name>
</gene>
<sequence length="385" mass="41116">MSSYLDFSASTPCDRRVVEAMLPHFAEQFANPASTLHLPGRQAKKTVDQAREQVAELLGCYPGEIIFTSGASESNNLALLGVARKHAGKRRKLLTTTIEHKAILNLASPLSREGFELIPLPVTSAGRLDLDVLASHLSEDVLLVSVQAANNEIGTCQDIPEITEMAHAVGAYMHTDATQYIGQLPLDVIDWDVDLLSLSGHKLYGPKGVGALFVRGGAAGIPLEPLIYGGGQEWNLRAGTTNVPGVVGLGKAAEITLQEGPQIRQHLQALRSQLLTALSSLPEIRLNGDQLCTLPGVLSLMLPDQAELDSEMLIAHLPDYALSNGSACRTGALEPSYVIQALGHSVQEAYRAVRISLGRTTAFAELEGLVQALQRELNSASAAAR</sequence>
<comment type="caution">
    <text evidence="12">The sequence shown here is derived from an EMBL/GenBank/DDBJ whole genome shotgun (WGS) entry which is preliminary data.</text>
</comment>
<dbReference type="PIRSF" id="PIRSF005572">
    <property type="entry name" value="NifS"/>
    <property type="match status" value="1"/>
</dbReference>
<keyword evidence="5" id="KW-0479">Metal-binding</keyword>
<comment type="similarity">
    <text evidence="2">Belongs to the class-V pyridoxal-phosphate-dependent aminotransferase family. NifS/IscS subfamily.</text>
</comment>
<dbReference type="EC" id="2.8.1.7" evidence="3"/>
<dbReference type="InterPro" id="IPR015424">
    <property type="entry name" value="PyrdxlP-dep_Trfase"/>
</dbReference>
<dbReference type="InterPro" id="IPR000192">
    <property type="entry name" value="Aminotrans_V_dom"/>
</dbReference>
<keyword evidence="13" id="KW-1185">Reference proteome</keyword>
<dbReference type="EMBL" id="BMOD01000007">
    <property type="protein sequence ID" value="GGJ36255.1"/>
    <property type="molecule type" value="Genomic_DNA"/>
</dbReference>
<accession>A0ABQ2CZM6</accession>
<dbReference type="Gene3D" id="3.40.640.10">
    <property type="entry name" value="Type I PLP-dependent aspartate aminotransferase-like (Major domain)"/>
    <property type="match status" value="1"/>
</dbReference>
<evidence type="ECO:0000313" key="13">
    <source>
        <dbReference type="Proteomes" id="UP000632222"/>
    </source>
</evidence>
<evidence type="ECO:0000256" key="8">
    <source>
        <dbReference type="ARBA" id="ARBA00023014"/>
    </source>
</evidence>
<dbReference type="Gene3D" id="3.90.1150.10">
    <property type="entry name" value="Aspartate Aminotransferase, domain 1"/>
    <property type="match status" value="1"/>
</dbReference>
<dbReference type="Pfam" id="PF00266">
    <property type="entry name" value="Aminotran_5"/>
    <property type="match status" value="1"/>
</dbReference>
<evidence type="ECO:0000256" key="1">
    <source>
        <dbReference type="ARBA" id="ARBA00001933"/>
    </source>
</evidence>
<evidence type="ECO:0000256" key="5">
    <source>
        <dbReference type="ARBA" id="ARBA00022723"/>
    </source>
</evidence>
<keyword evidence="7" id="KW-0408">Iron</keyword>
<comment type="catalytic activity">
    <reaction evidence="9">
        <text>(sulfur carrier)-H + L-cysteine = (sulfur carrier)-SH + L-alanine</text>
        <dbReference type="Rhea" id="RHEA:43892"/>
        <dbReference type="Rhea" id="RHEA-COMP:14737"/>
        <dbReference type="Rhea" id="RHEA-COMP:14739"/>
        <dbReference type="ChEBI" id="CHEBI:29917"/>
        <dbReference type="ChEBI" id="CHEBI:35235"/>
        <dbReference type="ChEBI" id="CHEBI:57972"/>
        <dbReference type="ChEBI" id="CHEBI:64428"/>
        <dbReference type="EC" id="2.8.1.7"/>
    </reaction>
</comment>
<protein>
    <recommendedName>
        <fullName evidence="3">cysteine desulfurase</fullName>
        <ecNumber evidence="3">2.8.1.7</ecNumber>
    </recommendedName>
</protein>
<proteinExistence type="inferred from homology"/>
<reference evidence="13" key="1">
    <citation type="journal article" date="2019" name="Int. J. Syst. Evol. Microbiol.">
        <title>The Global Catalogue of Microorganisms (GCM) 10K type strain sequencing project: providing services to taxonomists for standard genome sequencing and annotation.</title>
        <authorList>
            <consortium name="The Broad Institute Genomics Platform"/>
            <consortium name="The Broad Institute Genome Sequencing Center for Infectious Disease"/>
            <person name="Wu L."/>
            <person name="Ma J."/>
        </authorList>
    </citation>
    <scope>NUCLEOTIDE SEQUENCE [LARGE SCALE GENOMIC DNA]</scope>
    <source>
        <strain evidence="13">JCM 14370</strain>
    </source>
</reference>
<keyword evidence="8" id="KW-0411">Iron-sulfur</keyword>
<organism evidence="12 13">
    <name type="scientific">Deinococcus roseus</name>
    <dbReference type="NCBI Taxonomy" id="392414"/>
    <lineage>
        <taxon>Bacteria</taxon>
        <taxon>Thermotogati</taxon>
        <taxon>Deinococcota</taxon>
        <taxon>Deinococci</taxon>
        <taxon>Deinococcales</taxon>
        <taxon>Deinococcaceae</taxon>
        <taxon>Deinococcus</taxon>
    </lineage>
</organism>
<evidence type="ECO:0000256" key="4">
    <source>
        <dbReference type="ARBA" id="ARBA00022679"/>
    </source>
</evidence>
<evidence type="ECO:0000256" key="9">
    <source>
        <dbReference type="ARBA" id="ARBA00050776"/>
    </source>
</evidence>
<dbReference type="PANTHER" id="PTHR11601:SF34">
    <property type="entry name" value="CYSTEINE DESULFURASE"/>
    <property type="match status" value="1"/>
</dbReference>
<evidence type="ECO:0000256" key="10">
    <source>
        <dbReference type="RuleBase" id="RU004504"/>
    </source>
</evidence>
<keyword evidence="6" id="KW-0663">Pyridoxal phosphate</keyword>
<comment type="cofactor">
    <cofactor evidence="1 10">
        <name>pyridoxal 5'-phosphate</name>
        <dbReference type="ChEBI" id="CHEBI:597326"/>
    </cofactor>
</comment>
<dbReference type="PROSITE" id="PS00595">
    <property type="entry name" value="AA_TRANSFER_CLASS_5"/>
    <property type="match status" value="1"/>
</dbReference>
<evidence type="ECO:0000256" key="3">
    <source>
        <dbReference type="ARBA" id="ARBA00012239"/>
    </source>
</evidence>
<name>A0ABQ2CZM6_9DEIO</name>
<dbReference type="InterPro" id="IPR020578">
    <property type="entry name" value="Aminotrans_V_PyrdxlP_BS"/>
</dbReference>
<evidence type="ECO:0000259" key="11">
    <source>
        <dbReference type="Pfam" id="PF00266"/>
    </source>
</evidence>
<dbReference type="Proteomes" id="UP000632222">
    <property type="component" value="Unassembled WGS sequence"/>
</dbReference>
<dbReference type="RefSeq" id="WP_189002827.1">
    <property type="nucleotide sequence ID" value="NZ_BMOD01000007.1"/>
</dbReference>
<dbReference type="InterPro" id="IPR015421">
    <property type="entry name" value="PyrdxlP-dep_Trfase_major"/>
</dbReference>
<keyword evidence="4" id="KW-0808">Transferase</keyword>
<evidence type="ECO:0000256" key="2">
    <source>
        <dbReference type="ARBA" id="ARBA00006490"/>
    </source>
</evidence>
<evidence type="ECO:0000313" key="12">
    <source>
        <dbReference type="EMBL" id="GGJ36255.1"/>
    </source>
</evidence>
<feature type="domain" description="Aminotransferase class V" evidence="11">
    <location>
        <begin position="4"/>
        <end position="367"/>
    </location>
</feature>
<dbReference type="InterPro" id="IPR016454">
    <property type="entry name" value="Cysteine_dSase"/>
</dbReference>